<dbReference type="InterPro" id="IPR027417">
    <property type="entry name" value="P-loop_NTPase"/>
</dbReference>
<dbReference type="Pfam" id="PF13635">
    <property type="entry name" value="DUF4143"/>
    <property type="match status" value="1"/>
</dbReference>
<dbReference type="SUPFAM" id="SSF46785">
    <property type="entry name" value="Winged helix' DNA-binding domain"/>
    <property type="match status" value="1"/>
</dbReference>
<dbReference type="GO" id="GO:0005524">
    <property type="term" value="F:ATP binding"/>
    <property type="evidence" value="ECO:0007669"/>
    <property type="project" value="UniProtKB-KW"/>
</dbReference>
<dbReference type="InterPro" id="IPR041682">
    <property type="entry name" value="AAA_14"/>
</dbReference>
<evidence type="ECO:0000259" key="1">
    <source>
        <dbReference type="Pfam" id="PF13173"/>
    </source>
</evidence>
<reference evidence="3 4" key="1">
    <citation type="submission" date="2020-08" db="EMBL/GenBank/DDBJ databases">
        <title>Bridging the membrane lipid divide: bacteria of the FCB group superphylum have the potential to synthesize archaeal ether lipids.</title>
        <authorList>
            <person name="Villanueva L."/>
            <person name="Von Meijenfeldt F.A.B."/>
            <person name="Westbye A.B."/>
            <person name="Yadav S."/>
            <person name="Hopmans E.C."/>
            <person name="Dutilh B.E."/>
            <person name="Sinninghe Damste J.S."/>
        </authorList>
    </citation>
    <scope>NUCLEOTIDE SEQUENCE [LARGE SCALE GENOMIC DNA]</scope>
    <source>
        <strain evidence="3">NIOZ-UU30</strain>
    </source>
</reference>
<dbReference type="SUPFAM" id="SSF52540">
    <property type="entry name" value="P-loop containing nucleoside triphosphate hydrolases"/>
    <property type="match status" value="1"/>
</dbReference>
<keyword evidence="3" id="KW-0547">Nucleotide-binding</keyword>
<dbReference type="Proteomes" id="UP000603434">
    <property type="component" value="Unassembled WGS sequence"/>
</dbReference>
<accession>A0A8J6NPH8</accession>
<dbReference type="InterPro" id="IPR025420">
    <property type="entry name" value="DUF4143"/>
</dbReference>
<dbReference type="AlphaFoldDB" id="A0A8J6NPH8"/>
<protein>
    <submittedName>
        <fullName evidence="3">ATP-binding protein</fullName>
    </submittedName>
</protein>
<comment type="caution">
    <text evidence="3">The sequence shown here is derived from an EMBL/GenBank/DDBJ whole genome shotgun (WGS) entry which is preliminary data.</text>
</comment>
<dbReference type="PANTHER" id="PTHR43566">
    <property type="entry name" value="CONSERVED PROTEIN"/>
    <property type="match status" value="1"/>
</dbReference>
<dbReference type="EMBL" id="JACNJH010000095">
    <property type="protein sequence ID" value="MBC8360536.1"/>
    <property type="molecule type" value="Genomic_DNA"/>
</dbReference>
<dbReference type="InterPro" id="IPR036390">
    <property type="entry name" value="WH_DNA-bd_sf"/>
</dbReference>
<dbReference type="PANTHER" id="PTHR43566:SF1">
    <property type="entry name" value="AAA+ ATPASE DOMAIN-CONTAINING PROTEIN"/>
    <property type="match status" value="1"/>
</dbReference>
<organism evidence="3 4">
    <name type="scientific">Candidatus Desulfatibia profunda</name>
    <dbReference type="NCBI Taxonomy" id="2841695"/>
    <lineage>
        <taxon>Bacteria</taxon>
        <taxon>Pseudomonadati</taxon>
        <taxon>Thermodesulfobacteriota</taxon>
        <taxon>Desulfobacteria</taxon>
        <taxon>Desulfobacterales</taxon>
        <taxon>Desulfobacterales incertae sedis</taxon>
        <taxon>Candidatus Desulfatibia</taxon>
    </lineage>
</organism>
<keyword evidence="3" id="KW-0067">ATP-binding</keyword>
<feature type="domain" description="DUF4143" evidence="2">
    <location>
        <begin position="181"/>
        <end position="329"/>
    </location>
</feature>
<gene>
    <name evidence="3" type="ORF">H8E23_03970</name>
</gene>
<sequence length="379" mass="44362">MAAYLHRYIEKPVIDDLARKMVFIGGPRQAGKTTLAKYLCKSAGYDLKQRYLNWDATEDRENIIMERFPTDPGYLVLDEIHKYSKWRQIVKGLYDKRGDELQILITGSARLDYYRRGGDSLQGRYHFYRLFPFTCAELGASSFSTIKDLLVYGGFPEPFSLQSETQSRRWSREFRSRIVRDELTDLENVQDIGLIEKMVLRLSDLVGSPLSINGLREDLQVSHQSVSRWIAMLENLYMIFRLYPFGAPKIRAVKKEAKHYHLDWTVVKEKGYRFENLVACHLLKWCFFLQDTEGRDIELRYFRDVDKREVDFVLIEDEIPVHFIECKLSGKSLSPSLRYLKIRFPSVQATQITLEKDVDLITKEGIRICSAHRFLANLV</sequence>
<feature type="domain" description="AAA" evidence="1">
    <location>
        <begin position="19"/>
        <end position="138"/>
    </location>
</feature>
<dbReference type="Pfam" id="PF13173">
    <property type="entry name" value="AAA_14"/>
    <property type="match status" value="1"/>
</dbReference>
<proteinExistence type="predicted"/>
<evidence type="ECO:0000313" key="3">
    <source>
        <dbReference type="EMBL" id="MBC8360536.1"/>
    </source>
</evidence>
<name>A0A8J6NPH8_9BACT</name>
<dbReference type="Gene3D" id="3.40.50.300">
    <property type="entry name" value="P-loop containing nucleotide triphosphate hydrolases"/>
    <property type="match status" value="1"/>
</dbReference>
<evidence type="ECO:0000313" key="4">
    <source>
        <dbReference type="Proteomes" id="UP000603434"/>
    </source>
</evidence>
<evidence type="ECO:0000259" key="2">
    <source>
        <dbReference type="Pfam" id="PF13635"/>
    </source>
</evidence>